<evidence type="ECO:0000256" key="10">
    <source>
        <dbReference type="PROSITE-ProRule" id="PRU00169"/>
    </source>
</evidence>
<evidence type="ECO:0000256" key="1">
    <source>
        <dbReference type="ARBA" id="ARBA00004496"/>
    </source>
</evidence>
<dbReference type="Pfam" id="PF00072">
    <property type="entry name" value="Response_reg"/>
    <property type="match status" value="1"/>
</dbReference>
<organism evidence="13 14">
    <name type="scientific">Clostridium beijerinckii</name>
    <name type="common">Clostridium MP</name>
    <dbReference type="NCBI Taxonomy" id="1520"/>
    <lineage>
        <taxon>Bacteria</taxon>
        <taxon>Bacillati</taxon>
        <taxon>Bacillota</taxon>
        <taxon>Clostridia</taxon>
        <taxon>Eubacteriales</taxon>
        <taxon>Clostridiaceae</taxon>
        <taxon>Clostridium</taxon>
    </lineage>
</organism>
<dbReference type="PANTHER" id="PTHR42713">
    <property type="entry name" value="HISTIDINE KINASE-RELATED"/>
    <property type="match status" value="1"/>
</dbReference>
<keyword evidence="3" id="KW-0963">Cytoplasm</keyword>
<sequence>MFKILIVDDEFIEREGIIFLIKKFSFDFDIKECSDGEEALEYLKKNSVDVLLTDVRMPFMDGIELSQNAKLIYPDLKIIIFSGFGEFEYAKRAISLGVNDYILKPISQAEFKKTIESVIEKIGQENKEKQAKEWRNFTEKEHVLLKVISGIPIESIRERFSLDNYTDFVNKYKRMILMEFDKDFFNNHQEFIKEILDDFQDKADYLNLNPYQGIFFFYEFIDETVLENTCTKIHNVISEKYGVDCYFSISNLITSPSIISEEYSNMEHIMEQRFFVPDKYIFSKKVEMTLESTDEKFDSTILKNIEHHIKVRDFCSLKSSVDLLIKKFSAQSDFSQIYVKFILTNIYRNICNEMKEANEIDLDGEIDKIYSSRTIQEIRDILNNVIDNMEKQFSKESFNHRHEIELVKSYIYENYGKDLSLDILAEYVYMAPSYLSSMFKKETSVGINVFIKNYRMEKAKDMLENTNIRIKDIGNIVGYSNTSYFCQSFKEFYGLTPEKYRQKDENNE</sequence>
<comment type="subcellular location">
    <subcellularLocation>
        <location evidence="1">Cytoplasm</location>
    </subcellularLocation>
</comment>
<evidence type="ECO:0000259" key="11">
    <source>
        <dbReference type="PROSITE" id="PS01124"/>
    </source>
</evidence>
<evidence type="ECO:0000313" key="14">
    <source>
        <dbReference type="Proteomes" id="UP000679373"/>
    </source>
</evidence>
<evidence type="ECO:0000256" key="2">
    <source>
        <dbReference type="ARBA" id="ARBA00018672"/>
    </source>
</evidence>
<dbReference type="InterPro" id="IPR011006">
    <property type="entry name" value="CheY-like_superfamily"/>
</dbReference>
<dbReference type="InterPro" id="IPR018060">
    <property type="entry name" value="HTH_AraC"/>
</dbReference>
<dbReference type="EMBL" id="CP073653">
    <property type="protein sequence ID" value="QUN34903.1"/>
    <property type="molecule type" value="Genomic_DNA"/>
</dbReference>
<dbReference type="SMART" id="SM00448">
    <property type="entry name" value="REC"/>
    <property type="match status" value="1"/>
</dbReference>
<dbReference type="RefSeq" id="WP_077867934.1">
    <property type="nucleotide sequence ID" value="NZ_BKAK01000019.1"/>
</dbReference>
<dbReference type="GeneID" id="66347609"/>
<dbReference type="GO" id="GO:0043565">
    <property type="term" value="F:sequence-specific DNA binding"/>
    <property type="evidence" value="ECO:0007669"/>
    <property type="project" value="InterPro"/>
</dbReference>
<dbReference type="Gene3D" id="1.10.10.60">
    <property type="entry name" value="Homeodomain-like"/>
    <property type="match status" value="2"/>
</dbReference>
<dbReference type="PRINTS" id="PR00032">
    <property type="entry name" value="HTHARAC"/>
</dbReference>
<feature type="domain" description="HTH araC/xylS-type" evidence="11">
    <location>
        <begin position="405"/>
        <end position="503"/>
    </location>
</feature>
<dbReference type="Proteomes" id="UP000679373">
    <property type="component" value="Chromosome"/>
</dbReference>
<proteinExistence type="predicted"/>
<name>A0AB74VEP3_CLOBE</name>
<dbReference type="PROSITE" id="PS00041">
    <property type="entry name" value="HTH_ARAC_FAMILY_1"/>
    <property type="match status" value="1"/>
</dbReference>
<evidence type="ECO:0000256" key="6">
    <source>
        <dbReference type="ARBA" id="ARBA00023015"/>
    </source>
</evidence>
<evidence type="ECO:0000256" key="8">
    <source>
        <dbReference type="ARBA" id="ARBA00023163"/>
    </source>
</evidence>
<evidence type="ECO:0000259" key="12">
    <source>
        <dbReference type="PROSITE" id="PS50110"/>
    </source>
</evidence>
<evidence type="ECO:0000256" key="3">
    <source>
        <dbReference type="ARBA" id="ARBA00022490"/>
    </source>
</evidence>
<dbReference type="PROSITE" id="PS01124">
    <property type="entry name" value="HTH_ARAC_FAMILY_2"/>
    <property type="match status" value="1"/>
</dbReference>
<dbReference type="SMART" id="SM00342">
    <property type="entry name" value="HTH_ARAC"/>
    <property type="match status" value="1"/>
</dbReference>
<evidence type="ECO:0000256" key="5">
    <source>
        <dbReference type="ARBA" id="ARBA00023012"/>
    </source>
</evidence>
<evidence type="ECO:0000256" key="7">
    <source>
        <dbReference type="ARBA" id="ARBA00023125"/>
    </source>
</evidence>
<keyword evidence="7" id="KW-0238">DNA-binding</keyword>
<dbReference type="InterPro" id="IPR020449">
    <property type="entry name" value="Tscrpt_reg_AraC-type_HTH"/>
</dbReference>
<dbReference type="SUPFAM" id="SSF46689">
    <property type="entry name" value="Homeodomain-like"/>
    <property type="match status" value="2"/>
</dbReference>
<dbReference type="CDD" id="cd17536">
    <property type="entry name" value="REC_YesN-like"/>
    <property type="match status" value="1"/>
</dbReference>
<dbReference type="AlphaFoldDB" id="A0AB74VEP3"/>
<comment type="function">
    <text evidence="9">May play the central regulatory role in sporulation. It may be an element of the effector pathway responsible for the activation of sporulation genes in response to nutritional stress. Spo0A may act in concert with spo0H (a sigma factor) to control the expression of some genes that are critical to the sporulation process.</text>
</comment>
<protein>
    <recommendedName>
        <fullName evidence="2">Stage 0 sporulation protein A homolog</fullName>
    </recommendedName>
</protein>
<dbReference type="InterPro" id="IPR009057">
    <property type="entry name" value="Homeodomain-like_sf"/>
</dbReference>
<dbReference type="InterPro" id="IPR001789">
    <property type="entry name" value="Sig_transdc_resp-reg_receiver"/>
</dbReference>
<dbReference type="SUPFAM" id="SSF52172">
    <property type="entry name" value="CheY-like"/>
    <property type="match status" value="1"/>
</dbReference>
<keyword evidence="14" id="KW-1185">Reference proteome</keyword>
<keyword evidence="6" id="KW-0805">Transcription regulation</keyword>
<dbReference type="GO" id="GO:0005737">
    <property type="term" value="C:cytoplasm"/>
    <property type="evidence" value="ECO:0007669"/>
    <property type="project" value="UniProtKB-SubCell"/>
</dbReference>
<feature type="modified residue" description="4-aspartylphosphate" evidence="10">
    <location>
        <position position="54"/>
    </location>
</feature>
<evidence type="ECO:0000313" key="13">
    <source>
        <dbReference type="EMBL" id="QUN34903.1"/>
    </source>
</evidence>
<gene>
    <name evidence="13" type="ORF">KEC93_23760</name>
</gene>
<keyword evidence="4 10" id="KW-0597">Phosphoprotein</keyword>
<keyword evidence="5" id="KW-0902">Two-component regulatory system</keyword>
<reference evidence="13" key="1">
    <citation type="submission" date="2021-04" db="EMBL/GenBank/DDBJ databases">
        <title>Complete genome sequence of the type strain Clostridium beijerinckii NRRL B-598.</title>
        <authorList>
            <person name="Sedlar K."/>
            <person name="Branska B."/>
            <person name="Bezdicek M."/>
            <person name="Nykrynova M."/>
            <person name="Lengerova M."/>
            <person name="Skutkova H."/>
            <person name="Patakova P."/>
        </authorList>
    </citation>
    <scope>NUCLEOTIDE SEQUENCE</scope>
    <source>
        <strain evidence="13">DSM 791</strain>
    </source>
</reference>
<dbReference type="GO" id="GO:0000160">
    <property type="term" value="P:phosphorelay signal transduction system"/>
    <property type="evidence" value="ECO:0007669"/>
    <property type="project" value="UniProtKB-KW"/>
</dbReference>
<dbReference type="PROSITE" id="PS50110">
    <property type="entry name" value="RESPONSE_REGULATORY"/>
    <property type="match status" value="1"/>
</dbReference>
<keyword evidence="8" id="KW-0804">Transcription</keyword>
<dbReference type="Gene3D" id="3.40.50.2300">
    <property type="match status" value="1"/>
</dbReference>
<accession>A0AB74VEP3</accession>
<dbReference type="InterPro" id="IPR018062">
    <property type="entry name" value="HTH_AraC-typ_CS"/>
</dbReference>
<dbReference type="GO" id="GO:0003700">
    <property type="term" value="F:DNA-binding transcription factor activity"/>
    <property type="evidence" value="ECO:0007669"/>
    <property type="project" value="InterPro"/>
</dbReference>
<dbReference type="PANTHER" id="PTHR42713:SF3">
    <property type="entry name" value="TRANSCRIPTIONAL REGULATORY PROTEIN HPTR"/>
    <property type="match status" value="1"/>
</dbReference>
<dbReference type="Pfam" id="PF12833">
    <property type="entry name" value="HTH_18"/>
    <property type="match status" value="1"/>
</dbReference>
<feature type="domain" description="Response regulatory" evidence="12">
    <location>
        <begin position="3"/>
        <end position="119"/>
    </location>
</feature>
<evidence type="ECO:0000256" key="4">
    <source>
        <dbReference type="ARBA" id="ARBA00022553"/>
    </source>
</evidence>
<dbReference type="InterPro" id="IPR051552">
    <property type="entry name" value="HptR"/>
</dbReference>
<evidence type="ECO:0000256" key="9">
    <source>
        <dbReference type="ARBA" id="ARBA00024867"/>
    </source>
</evidence>